<proteinExistence type="predicted"/>
<gene>
    <name evidence="1" type="ORF">I6G66_10075</name>
</gene>
<reference evidence="1 2" key="1">
    <citation type="submission" date="2020-12" db="EMBL/GenBank/DDBJ databases">
        <title>FDA dAtabase for Regulatory Grade micrObial Sequences (FDA-ARGOS): Supporting development and validation of Infectious Disease Dx tests.</title>
        <authorList>
            <person name="Sproer C."/>
            <person name="Gronow S."/>
            <person name="Severitt S."/>
            <person name="Schroder I."/>
            <person name="Tallon L."/>
            <person name="Sadzewicz L."/>
            <person name="Zhao X."/>
            <person name="Boylan J."/>
            <person name="Ott S."/>
            <person name="Bowen H."/>
            <person name="Vavikolanu K."/>
            <person name="Mehta A."/>
            <person name="Aluvathingal J."/>
            <person name="Nadendla S."/>
            <person name="Lowell S."/>
            <person name="Myers T."/>
            <person name="Yan Y."/>
            <person name="Sichtig H."/>
        </authorList>
    </citation>
    <scope>NUCLEOTIDE SEQUENCE [LARGE SCALE GENOMIC DNA]</scope>
    <source>
        <strain evidence="1 2">FDAARGOS_909</strain>
    </source>
</reference>
<accession>A0A7T2S821</accession>
<dbReference type="RefSeq" id="WP_197956864.1">
    <property type="nucleotide sequence ID" value="NZ_CP065668.1"/>
</dbReference>
<protein>
    <submittedName>
        <fullName evidence="1">Uncharacterized protein</fullName>
    </submittedName>
</protein>
<sequence>MHIFELRRPRPAQQITLVDEALRAEHTRHAARLKEIDGLASDLQRLQQHLPALRAAGVELGGHECANINGLFIHGGQDRGRNGRMLQAFMGLGGKARNKAAFSDGGFAVELDLGGLHLAFYVDPRAAAAGAQGGAA</sequence>
<dbReference type="EMBL" id="CP065668">
    <property type="protein sequence ID" value="QPS10312.1"/>
    <property type="molecule type" value="Genomic_DNA"/>
</dbReference>
<dbReference type="AlphaFoldDB" id="A0A7T2S821"/>
<evidence type="ECO:0000313" key="1">
    <source>
        <dbReference type="EMBL" id="QPS10312.1"/>
    </source>
</evidence>
<name>A0A7T2S821_DELAC</name>
<dbReference type="Proteomes" id="UP000594778">
    <property type="component" value="Chromosome"/>
</dbReference>
<organism evidence="1 2">
    <name type="scientific">Delftia acidovorans</name>
    <name type="common">Pseudomonas acidovorans</name>
    <name type="synonym">Comamonas acidovorans</name>
    <dbReference type="NCBI Taxonomy" id="80866"/>
    <lineage>
        <taxon>Bacteria</taxon>
        <taxon>Pseudomonadati</taxon>
        <taxon>Pseudomonadota</taxon>
        <taxon>Betaproteobacteria</taxon>
        <taxon>Burkholderiales</taxon>
        <taxon>Comamonadaceae</taxon>
        <taxon>Delftia</taxon>
    </lineage>
</organism>
<evidence type="ECO:0000313" key="2">
    <source>
        <dbReference type="Proteomes" id="UP000594778"/>
    </source>
</evidence>